<evidence type="ECO:0000313" key="3">
    <source>
        <dbReference type="Proteomes" id="UP001595748"/>
    </source>
</evidence>
<dbReference type="SUPFAM" id="SSF53850">
    <property type="entry name" value="Periplasmic binding protein-like II"/>
    <property type="match status" value="1"/>
</dbReference>
<dbReference type="EMBL" id="JBHRZF010000139">
    <property type="protein sequence ID" value="MFC3861368.1"/>
    <property type="molecule type" value="Genomic_DNA"/>
</dbReference>
<organism evidence="2 3">
    <name type="scientific">Deinococcus antarcticus</name>
    <dbReference type="NCBI Taxonomy" id="1298767"/>
    <lineage>
        <taxon>Bacteria</taxon>
        <taxon>Thermotogati</taxon>
        <taxon>Deinococcota</taxon>
        <taxon>Deinococci</taxon>
        <taxon>Deinococcales</taxon>
        <taxon>Deinococcaceae</taxon>
        <taxon>Deinococcus</taxon>
    </lineage>
</organism>
<dbReference type="Proteomes" id="UP001595748">
    <property type="component" value="Unassembled WGS sequence"/>
</dbReference>
<dbReference type="CDD" id="cd13589">
    <property type="entry name" value="PBP2_polyamine_RpCGA009"/>
    <property type="match status" value="1"/>
</dbReference>
<evidence type="ECO:0000256" key="1">
    <source>
        <dbReference type="ARBA" id="ARBA00022729"/>
    </source>
</evidence>
<dbReference type="PANTHER" id="PTHR30006">
    <property type="entry name" value="THIAMINE-BINDING PERIPLASMIC PROTEIN-RELATED"/>
    <property type="match status" value="1"/>
</dbReference>
<comment type="caution">
    <text evidence="2">The sequence shown here is derived from an EMBL/GenBank/DDBJ whole genome shotgun (WGS) entry which is preliminary data.</text>
</comment>
<sequence>MTVPSHSLGADMNTPFTRLLASTLLLTLGFAQAQKTLVVSGFGIAQDKIDKNITRPFEQKCGCNVVFEVGNNADRLAKLNARKNNPNVDVALLGDYFAKQASRHGLLEKMDYGKLSNYASLYDFAKDPLDDGTSVAFTVYSIGIVYRTDKITKPITSWKDLWRPELSGKVALPNITTTQGPPAVWMVNKAFGGKDNNVNPGFSQLAKLKVLTYYNQSSQMTSLFAQDEIWAAPVGRFAWGGLLNTKKPLAWARLSEGQSGAMNVASIVKGSKNVDLAHQFIDFILSRSVQTAQAMDLVDSPVNKTVKLPANIASQLTVGLNQVSGLRLMKTDYILDNRDTWIQRWNRDVVR</sequence>
<dbReference type="PANTHER" id="PTHR30006:SF2">
    <property type="entry name" value="ABC TRANSPORTER SUBSTRATE-BINDING PROTEIN"/>
    <property type="match status" value="1"/>
</dbReference>
<gene>
    <name evidence="2" type="ORF">ACFOPQ_11410</name>
</gene>
<accession>A0ABV8AA87</accession>
<evidence type="ECO:0000313" key="2">
    <source>
        <dbReference type="EMBL" id="MFC3861368.1"/>
    </source>
</evidence>
<dbReference type="PRINTS" id="PR00909">
    <property type="entry name" value="SPERMDNBNDNG"/>
</dbReference>
<dbReference type="Gene3D" id="3.40.190.10">
    <property type="entry name" value="Periplasmic binding protein-like II"/>
    <property type="match status" value="2"/>
</dbReference>
<keyword evidence="1" id="KW-0732">Signal</keyword>
<reference evidence="3" key="1">
    <citation type="journal article" date="2019" name="Int. J. Syst. Evol. Microbiol.">
        <title>The Global Catalogue of Microorganisms (GCM) 10K type strain sequencing project: providing services to taxonomists for standard genome sequencing and annotation.</title>
        <authorList>
            <consortium name="The Broad Institute Genomics Platform"/>
            <consortium name="The Broad Institute Genome Sequencing Center for Infectious Disease"/>
            <person name="Wu L."/>
            <person name="Ma J."/>
        </authorList>
    </citation>
    <scope>NUCLEOTIDE SEQUENCE [LARGE SCALE GENOMIC DNA]</scope>
    <source>
        <strain evidence="3">CCTCC AB 2013263</strain>
    </source>
</reference>
<keyword evidence="3" id="KW-1185">Reference proteome</keyword>
<dbReference type="InterPro" id="IPR006059">
    <property type="entry name" value="SBP"/>
</dbReference>
<dbReference type="Pfam" id="PF13416">
    <property type="entry name" value="SBP_bac_8"/>
    <property type="match status" value="1"/>
</dbReference>
<dbReference type="InterPro" id="IPR001188">
    <property type="entry name" value="Sperm_putr-bd"/>
</dbReference>
<protein>
    <submittedName>
        <fullName evidence="2">ABC transporter substrate-binding protein</fullName>
    </submittedName>
</protein>
<proteinExistence type="predicted"/>
<dbReference type="RefSeq" id="WP_380078192.1">
    <property type="nucleotide sequence ID" value="NZ_JBHRZF010000139.1"/>
</dbReference>
<name>A0ABV8AA87_9DEIO</name>